<dbReference type="InterPro" id="IPR012454">
    <property type="entry name" value="DUF1659"/>
</dbReference>
<feature type="domain" description="DUF1659" evidence="1">
    <location>
        <begin position="3"/>
        <end position="65"/>
    </location>
</feature>
<sequence length="68" mass="7351">MNKQWKKTGIKVQTIKEDGEYRARGFNNLSADASPEKISQFAQIIGQLTGEPAAETVLTVASVLTAAE</sequence>
<evidence type="ECO:0000313" key="2">
    <source>
        <dbReference type="EMBL" id="GBG94557.1"/>
    </source>
</evidence>
<dbReference type="AlphaFoldDB" id="A0A401ISS7"/>
<accession>A0A401ISS7</accession>
<proteinExistence type="predicted"/>
<dbReference type="RefSeq" id="WP_124976069.1">
    <property type="nucleotide sequence ID" value="NZ_BFFP01000013.1"/>
</dbReference>
<gene>
    <name evidence="2" type="ORF">LFYK43_10160</name>
</gene>
<dbReference type="OrthoDB" id="2324006at2"/>
<organism evidence="2 3">
    <name type="scientific">Ligilactobacillus salitolerans</name>
    <dbReference type="NCBI Taxonomy" id="1808352"/>
    <lineage>
        <taxon>Bacteria</taxon>
        <taxon>Bacillati</taxon>
        <taxon>Bacillota</taxon>
        <taxon>Bacilli</taxon>
        <taxon>Lactobacillales</taxon>
        <taxon>Lactobacillaceae</taxon>
        <taxon>Ligilactobacillus</taxon>
    </lineage>
</organism>
<comment type="caution">
    <text evidence="2">The sequence shown here is derived from an EMBL/GenBank/DDBJ whole genome shotgun (WGS) entry which is preliminary data.</text>
</comment>
<dbReference type="EMBL" id="BFFP01000013">
    <property type="protein sequence ID" value="GBG94557.1"/>
    <property type="molecule type" value="Genomic_DNA"/>
</dbReference>
<keyword evidence="3" id="KW-1185">Reference proteome</keyword>
<dbReference type="Proteomes" id="UP000286848">
    <property type="component" value="Unassembled WGS sequence"/>
</dbReference>
<dbReference type="Pfam" id="PF07872">
    <property type="entry name" value="DUF1659"/>
    <property type="match status" value="1"/>
</dbReference>
<protein>
    <recommendedName>
        <fullName evidence="1">DUF1659 domain-containing protein</fullName>
    </recommendedName>
</protein>
<name>A0A401ISS7_9LACO</name>
<reference evidence="2 3" key="1">
    <citation type="journal article" date="2019" name="Int. J. Syst. Evol. Microbiol.">
        <title>Lactobacillus salitolerans sp. nov., a novel lactic acid bacterium isolated from spent mushroom substrates.</title>
        <authorList>
            <person name="Tohno M."/>
            <person name="Tanizawa Y."/>
            <person name="Kojima Y."/>
            <person name="Sakamoto M."/>
            <person name="Nakamura Y."/>
            <person name="Ohkuma M."/>
            <person name="Kobayashi H."/>
        </authorList>
    </citation>
    <scope>NUCLEOTIDE SEQUENCE [LARGE SCALE GENOMIC DNA]</scope>
    <source>
        <strain evidence="2 3">YK43</strain>
    </source>
</reference>
<evidence type="ECO:0000259" key="1">
    <source>
        <dbReference type="Pfam" id="PF07872"/>
    </source>
</evidence>
<evidence type="ECO:0000313" key="3">
    <source>
        <dbReference type="Proteomes" id="UP000286848"/>
    </source>
</evidence>